<organism evidence="1 2">
    <name type="scientific">Pseudomonas syringae pv. helianthi</name>
    <dbReference type="NCBI Taxonomy" id="251654"/>
    <lineage>
        <taxon>Bacteria</taxon>
        <taxon>Pseudomonadati</taxon>
        <taxon>Pseudomonadota</taxon>
        <taxon>Gammaproteobacteria</taxon>
        <taxon>Pseudomonadales</taxon>
        <taxon>Pseudomonadaceae</taxon>
        <taxon>Pseudomonas</taxon>
    </lineage>
</organism>
<name>A0A3M6CQR5_9PSED</name>
<accession>A0A3M6CQR5</accession>
<comment type="caution">
    <text evidence="1">The sequence shown here is derived from an EMBL/GenBank/DDBJ whole genome shotgun (WGS) entry which is preliminary data.</text>
</comment>
<protein>
    <submittedName>
        <fullName evidence="1">Uncharacterized protein</fullName>
    </submittedName>
</protein>
<reference evidence="1 2" key="1">
    <citation type="submission" date="2018-08" db="EMBL/GenBank/DDBJ databases">
        <title>Recombination of ecologically and evolutionarily significant loci maintains genetic cohesion in the Pseudomonas syringae species complex.</title>
        <authorList>
            <person name="Dillon M."/>
            <person name="Thakur S."/>
            <person name="Almeida R.N.D."/>
            <person name="Weir B.S."/>
            <person name="Guttman D.S."/>
        </authorList>
    </citation>
    <scope>NUCLEOTIDE SEQUENCE [LARGE SCALE GENOMIC DNA]</scope>
    <source>
        <strain evidence="1 2">ICMP 3263</strain>
    </source>
</reference>
<evidence type="ECO:0000313" key="2">
    <source>
        <dbReference type="Proteomes" id="UP000279173"/>
    </source>
</evidence>
<dbReference type="Proteomes" id="UP000279173">
    <property type="component" value="Unassembled WGS sequence"/>
</dbReference>
<gene>
    <name evidence="1" type="ORF">ALP10_200056</name>
</gene>
<sequence>MQKVGKAQAEIAAFTQVQDDLPGTVNTSRYVNQLHVQCQDWAVKRVDDTDECRFFTAGDVGKRNLRTTNDSHRQFGVCSFKINVGRFK</sequence>
<proteinExistence type="predicted"/>
<dbReference type="AlphaFoldDB" id="A0A3M6CQR5"/>
<dbReference type="EMBL" id="RBUT01000123">
    <property type="protein sequence ID" value="RMV45754.1"/>
    <property type="molecule type" value="Genomic_DNA"/>
</dbReference>
<evidence type="ECO:0000313" key="1">
    <source>
        <dbReference type="EMBL" id="RMV45754.1"/>
    </source>
</evidence>